<gene>
    <name evidence="1" type="ORF">HK107_13930</name>
</gene>
<protein>
    <recommendedName>
        <fullName evidence="3">Flagellar basal body-associated FliL family protein</fullName>
    </recommendedName>
</protein>
<comment type="caution">
    <text evidence="1">The sequence shown here is derived from an EMBL/GenBank/DDBJ whole genome shotgun (WGS) entry which is preliminary data.</text>
</comment>
<dbReference type="EMBL" id="JABFCX010000003">
    <property type="protein sequence ID" value="NNU17427.1"/>
    <property type="molecule type" value="Genomic_DNA"/>
</dbReference>
<evidence type="ECO:0000313" key="1">
    <source>
        <dbReference type="EMBL" id="NNU17427.1"/>
    </source>
</evidence>
<name>A0A7Y3RQC6_9PROT</name>
<reference evidence="1 2" key="1">
    <citation type="submission" date="2020-05" db="EMBL/GenBank/DDBJ databases">
        <title>Parvularcula mediterraneae sp. nov., isolated from polypropylene straw from shallow seawater of the seashore of Laganas in Zakynthos island, Greece.</title>
        <authorList>
            <person name="Szabo I."/>
            <person name="Al-Omari J."/>
            <person name="Rado J."/>
            <person name="Szerdahelyi G.S."/>
        </authorList>
    </citation>
    <scope>NUCLEOTIDE SEQUENCE [LARGE SCALE GENOMIC DNA]</scope>
    <source>
        <strain evidence="1 2">ZS-1/3</strain>
    </source>
</reference>
<dbReference type="Proteomes" id="UP000536835">
    <property type="component" value="Unassembled WGS sequence"/>
</dbReference>
<evidence type="ECO:0000313" key="2">
    <source>
        <dbReference type="Proteomes" id="UP000536835"/>
    </source>
</evidence>
<sequence>MPKPLLLLITLFVCAGGGFALGEISKMSASQRDKGTTEEAQNVVFAAGQFVVPLFEGGKVPFFLLAEINIGVETYDEVSLLSNNRPHVRATVLETLFELERRGDIKPGTVKPEVIKKAIKEDLEATFDLEGVSDVLVNRLLIQETGGRRQTG</sequence>
<evidence type="ECO:0008006" key="3">
    <source>
        <dbReference type="Google" id="ProtNLM"/>
    </source>
</evidence>
<accession>A0A7Y3RQC6</accession>
<dbReference type="RefSeq" id="WP_173200847.1">
    <property type="nucleotide sequence ID" value="NZ_JABFCX010000003.1"/>
</dbReference>
<organism evidence="1 2">
    <name type="scientific">Parvularcula mediterranea</name>
    <dbReference type="NCBI Taxonomy" id="2732508"/>
    <lineage>
        <taxon>Bacteria</taxon>
        <taxon>Pseudomonadati</taxon>
        <taxon>Pseudomonadota</taxon>
        <taxon>Alphaproteobacteria</taxon>
        <taxon>Parvularculales</taxon>
        <taxon>Parvularculaceae</taxon>
        <taxon>Parvularcula</taxon>
    </lineage>
</organism>
<proteinExistence type="predicted"/>
<keyword evidence="2" id="KW-1185">Reference proteome</keyword>
<dbReference type="AlphaFoldDB" id="A0A7Y3RQC6"/>